<dbReference type="PANTHER" id="PTHR47965">
    <property type="entry name" value="ASPARTYL PROTEASE-RELATED"/>
    <property type="match status" value="1"/>
</dbReference>
<keyword evidence="2 3" id="KW-0732">Signal</keyword>
<dbReference type="InterPro" id="IPR021109">
    <property type="entry name" value="Peptidase_aspartic_dom_sf"/>
</dbReference>
<dbReference type="FunFam" id="2.40.70.10:FF:000088">
    <property type="entry name" value="Eukaryotic aspartyl protease family protein"/>
    <property type="match status" value="1"/>
</dbReference>
<dbReference type="KEGG" id="zma:103636310"/>
<dbReference type="PANTHER" id="PTHR47965:SF61">
    <property type="entry name" value="OS01G0937100 PROTEIN"/>
    <property type="match status" value="1"/>
</dbReference>
<comment type="similarity">
    <text evidence="1">Belongs to the peptidase A1 family.</text>
</comment>
<proteinExistence type="inferred from homology"/>
<dbReference type="GO" id="GO:0004190">
    <property type="term" value="F:aspartic-type endopeptidase activity"/>
    <property type="evidence" value="ECO:0007669"/>
    <property type="project" value="InterPro"/>
</dbReference>
<dbReference type="InterPro" id="IPR001461">
    <property type="entry name" value="Aspartic_peptidase_A1"/>
</dbReference>
<feature type="domain" description="Peptidase A1" evidence="4">
    <location>
        <begin position="49"/>
        <end position="416"/>
    </location>
</feature>
<dbReference type="InterPro" id="IPR032799">
    <property type="entry name" value="TAXi_C"/>
</dbReference>
<dbReference type="InterPro" id="IPR033121">
    <property type="entry name" value="PEPTIDASE_A1"/>
</dbReference>
<evidence type="ECO:0000256" key="2">
    <source>
        <dbReference type="ARBA" id="ARBA00022729"/>
    </source>
</evidence>
<evidence type="ECO:0000256" key="3">
    <source>
        <dbReference type="SAM" id="SignalP"/>
    </source>
</evidence>
<dbReference type="OrthoDB" id="1258937at2759"/>
<dbReference type="InterPro" id="IPR032861">
    <property type="entry name" value="TAXi_N"/>
</dbReference>
<dbReference type="SMR" id="A0A3L6DM39"/>
<name>A0A3L6DM39_MAIZE</name>
<feature type="signal peptide" evidence="3">
    <location>
        <begin position="1"/>
        <end position="35"/>
    </location>
</feature>
<dbReference type="GO" id="GO:0006508">
    <property type="term" value="P:proteolysis"/>
    <property type="evidence" value="ECO:0007669"/>
    <property type="project" value="InterPro"/>
</dbReference>
<protein>
    <submittedName>
        <fullName evidence="5">Basic 7S globulin 2</fullName>
    </submittedName>
</protein>
<dbReference type="SUPFAM" id="SSF50630">
    <property type="entry name" value="Acid proteases"/>
    <property type="match status" value="1"/>
</dbReference>
<dbReference type="Pfam" id="PF14541">
    <property type="entry name" value="TAXi_C"/>
    <property type="match status" value="1"/>
</dbReference>
<evidence type="ECO:0000256" key="1">
    <source>
        <dbReference type="ARBA" id="ARBA00007447"/>
    </source>
</evidence>
<dbReference type="Proteomes" id="UP000251960">
    <property type="component" value="Chromosome 8"/>
</dbReference>
<feature type="chain" id="PRO_5018172292" evidence="3">
    <location>
        <begin position="36"/>
        <end position="434"/>
    </location>
</feature>
<dbReference type="Pfam" id="PF14543">
    <property type="entry name" value="TAXi_N"/>
    <property type="match status" value="1"/>
</dbReference>
<dbReference type="PROSITE" id="PS51767">
    <property type="entry name" value="PEPTIDASE_A1"/>
    <property type="match status" value="1"/>
</dbReference>
<organism evidence="5 6">
    <name type="scientific">Zea mays</name>
    <name type="common">Maize</name>
    <dbReference type="NCBI Taxonomy" id="4577"/>
    <lineage>
        <taxon>Eukaryota</taxon>
        <taxon>Viridiplantae</taxon>
        <taxon>Streptophyta</taxon>
        <taxon>Embryophyta</taxon>
        <taxon>Tracheophyta</taxon>
        <taxon>Spermatophyta</taxon>
        <taxon>Magnoliopsida</taxon>
        <taxon>Liliopsida</taxon>
        <taxon>Poales</taxon>
        <taxon>Poaceae</taxon>
        <taxon>PACMAD clade</taxon>
        <taxon>Panicoideae</taxon>
        <taxon>Andropogonodae</taxon>
        <taxon>Andropogoneae</taxon>
        <taxon>Tripsacinae</taxon>
        <taxon>Zea</taxon>
    </lineage>
</organism>
<evidence type="ECO:0000259" key="4">
    <source>
        <dbReference type="PROSITE" id="PS51767"/>
    </source>
</evidence>
<dbReference type="Gene3D" id="2.40.70.10">
    <property type="entry name" value="Acid Proteases"/>
    <property type="match status" value="2"/>
</dbReference>
<dbReference type="FunFam" id="2.40.70.10:FF:000075">
    <property type="entry name" value="Putative xylanase inhibitor"/>
    <property type="match status" value="1"/>
</dbReference>
<dbReference type="ExpressionAtlas" id="A0A3L6DM39">
    <property type="expression patterns" value="baseline and differential"/>
</dbReference>
<evidence type="ECO:0000313" key="6">
    <source>
        <dbReference type="Proteomes" id="UP000251960"/>
    </source>
</evidence>
<evidence type="ECO:0000313" key="5">
    <source>
        <dbReference type="EMBL" id="PWZ09619.1"/>
    </source>
</evidence>
<dbReference type="CDD" id="cd05489">
    <property type="entry name" value="xylanase_inhibitor_I_like"/>
    <property type="match status" value="1"/>
</dbReference>
<dbReference type="InterPro" id="IPR033868">
    <property type="entry name" value="Xylanase_inhibitor_I-like"/>
</dbReference>
<comment type="caution">
    <text evidence="5">The sequence shown here is derived from an EMBL/GenBank/DDBJ whole genome shotgun (WGS) entry which is preliminary data.</text>
</comment>
<accession>A0A3L6DM39</accession>
<gene>
    <name evidence="5" type="primary">7SBG2</name>
    <name evidence="5" type="ORF">Zm00014a_005836</name>
</gene>
<reference evidence="5 6" key="1">
    <citation type="journal article" date="2018" name="Nat. Genet.">
        <title>Extensive intraspecific gene order and gene structural variations between Mo17 and other maize genomes.</title>
        <authorList>
            <person name="Sun S."/>
            <person name="Zhou Y."/>
            <person name="Chen J."/>
            <person name="Shi J."/>
            <person name="Zhao H."/>
            <person name="Zhao H."/>
            <person name="Song W."/>
            <person name="Zhang M."/>
            <person name="Cui Y."/>
            <person name="Dong X."/>
            <person name="Liu H."/>
            <person name="Ma X."/>
            <person name="Jiao Y."/>
            <person name="Wang B."/>
            <person name="Wei X."/>
            <person name="Stein J.C."/>
            <person name="Glaubitz J.C."/>
            <person name="Lu F."/>
            <person name="Yu G."/>
            <person name="Liang C."/>
            <person name="Fengler K."/>
            <person name="Li B."/>
            <person name="Rafalski A."/>
            <person name="Schnable P.S."/>
            <person name="Ware D.H."/>
            <person name="Buckler E.S."/>
            <person name="Lai J."/>
        </authorList>
    </citation>
    <scope>NUCLEOTIDE SEQUENCE [LARGE SCALE GENOMIC DNA]</scope>
    <source>
        <strain evidence="6">cv. Missouri 17</strain>
        <tissue evidence="5">Seedling</tissue>
    </source>
</reference>
<sequence>MQAPPRKMPRRNPLLPLFLLPISALVLAWPASCTADPVPVLFPVAKDPATSLYTIPVRDGASHVIDLAGPLLWSTCDDDHLPANISCRDRLCKLANAYRAPSCGGGVAGHPCSKRCKAYPYNPVTGRCAAADLVHTRLVANTTDGRNPLSQVPVRAVAACAPRTLLDHRLPRDATGVAGLSAAGLALPAQVATSQRVANANAFLLCLPRSGSGDGVAVFGGRGPFFLKLFVTGEPSSGDLTRTLQFAPLRSRPGNPLYYVPVSGVAVGRAPVPLPPRALAAGGVVLCTRVPYTALRPDVYRPVVEAFDRGLVRSDMRVAAVPPFEFCYNRTLLPPTRLGYGVPEIALLLEGGKQEWTFVGSSSMVDVDARTACLALLEMKGVKAGDPSAAAVVVGGFQMEDHLLQFDLDKKQLGFARVPIPSACSNFNFTRGRQ</sequence>
<dbReference type="AlphaFoldDB" id="A0A3L6DM39"/>
<dbReference type="EMBL" id="NCVQ01000009">
    <property type="protein sequence ID" value="PWZ09619.1"/>
    <property type="molecule type" value="Genomic_DNA"/>
</dbReference>